<evidence type="ECO:0000313" key="2">
    <source>
        <dbReference type="Proteomes" id="UP000823632"/>
    </source>
</evidence>
<name>A0A9D9GZC6_9BACT</name>
<sequence>MAIEFNGKLGNVNNTQVSGKKSVDTEGKKGLAAQKNVFEEAKVDNKYQGEKTDLLDASAYYNSLGINFSSTKKTDLNSQITNLVGASVMKRVAATSPESVQEISTSANFAYDDILADDTEALYAMAGLKQPVNAPSLESMQKTLNESAFVNALFV</sequence>
<proteinExistence type="predicted"/>
<dbReference type="Proteomes" id="UP000823632">
    <property type="component" value="Unassembled WGS sequence"/>
</dbReference>
<dbReference type="AlphaFoldDB" id="A0A9D9GZC6"/>
<reference evidence="1" key="2">
    <citation type="journal article" date="2021" name="PeerJ">
        <title>Extensive microbial diversity within the chicken gut microbiome revealed by metagenomics and culture.</title>
        <authorList>
            <person name="Gilroy R."/>
            <person name="Ravi A."/>
            <person name="Getino M."/>
            <person name="Pursley I."/>
            <person name="Horton D.L."/>
            <person name="Alikhan N.F."/>
            <person name="Baker D."/>
            <person name="Gharbi K."/>
            <person name="Hall N."/>
            <person name="Watson M."/>
            <person name="Adriaenssens E.M."/>
            <person name="Foster-Nyarko E."/>
            <person name="Jarju S."/>
            <person name="Secka A."/>
            <person name="Antonio M."/>
            <person name="Oren A."/>
            <person name="Chaudhuri R.R."/>
            <person name="La Ragione R."/>
            <person name="Hildebrand F."/>
            <person name="Pallen M.J."/>
        </authorList>
    </citation>
    <scope>NUCLEOTIDE SEQUENCE</scope>
    <source>
        <strain evidence="1">10192</strain>
    </source>
</reference>
<organism evidence="1 2">
    <name type="scientific">Candidatus Scatousia excrementipullorum</name>
    <dbReference type="NCBI Taxonomy" id="2840936"/>
    <lineage>
        <taxon>Bacteria</taxon>
        <taxon>Candidatus Scatousia</taxon>
    </lineage>
</organism>
<evidence type="ECO:0000313" key="1">
    <source>
        <dbReference type="EMBL" id="MBO8430641.1"/>
    </source>
</evidence>
<reference evidence="1" key="1">
    <citation type="submission" date="2020-10" db="EMBL/GenBank/DDBJ databases">
        <authorList>
            <person name="Gilroy R."/>
        </authorList>
    </citation>
    <scope>NUCLEOTIDE SEQUENCE</scope>
    <source>
        <strain evidence="1">10192</strain>
    </source>
</reference>
<gene>
    <name evidence="1" type="ORF">IAC76_04575</name>
</gene>
<comment type="caution">
    <text evidence="1">The sequence shown here is derived from an EMBL/GenBank/DDBJ whole genome shotgun (WGS) entry which is preliminary data.</text>
</comment>
<protein>
    <submittedName>
        <fullName evidence="1">Uncharacterized protein</fullName>
    </submittedName>
</protein>
<dbReference type="EMBL" id="JADIND010000095">
    <property type="protein sequence ID" value="MBO8430641.1"/>
    <property type="molecule type" value="Genomic_DNA"/>
</dbReference>
<accession>A0A9D9GZC6</accession>